<protein>
    <submittedName>
        <fullName evidence="1">Uncharacterized protein</fullName>
    </submittedName>
</protein>
<evidence type="ECO:0000313" key="1">
    <source>
        <dbReference type="EMBL" id="VUZ57314.1"/>
    </source>
</evidence>
<sequence length="95" mass="10555">MCGRGLLYRSRDDLSFKAISFLTSAHGSRQHLQHSRDLNCVSAIAVVGVFATGNLLEARFHTELELIRRCKQMAKASPNARKRMSFLSPGSYSLA</sequence>
<dbReference type="EMBL" id="CABIJS010000715">
    <property type="protein sequence ID" value="VUZ57314.1"/>
    <property type="molecule type" value="Genomic_DNA"/>
</dbReference>
<name>A0A564ZET6_HYMDI</name>
<proteinExistence type="predicted"/>
<dbReference type="Proteomes" id="UP000321570">
    <property type="component" value="Unassembled WGS sequence"/>
</dbReference>
<organism evidence="1 2">
    <name type="scientific">Hymenolepis diminuta</name>
    <name type="common">Rat tapeworm</name>
    <dbReference type="NCBI Taxonomy" id="6216"/>
    <lineage>
        <taxon>Eukaryota</taxon>
        <taxon>Metazoa</taxon>
        <taxon>Spiralia</taxon>
        <taxon>Lophotrochozoa</taxon>
        <taxon>Platyhelminthes</taxon>
        <taxon>Cestoda</taxon>
        <taxon>Eucestoda</taxon>
        <taxon>Cyclophyllidea</taxon>
        <taxon>Hymenolepididae</taxon>
        <taxon>Hymenolepis</taxon>
    </lineage>
</organism>
<keyword evidence="2" id="KW-1185">Reference proteome</keyword>
<dbReference type="AlphaFoldDB" id="A0A564ZET6"/>
<accession>A0A564ZET6</accession>
<evidence type="ECO:0000313" key="2">
    <source>
        <dbReference type="Proteomes" id="UP000321570"/>
    </source>
</evidence>
<reference evidence="1 2" key="1">
    <citation type="submission" date="2019-07" db="EMBL/GenBank/DDBJ databases">
        <authorList>
            <person name="Jastrzebski P J."/>
            <person name="Paukszto L."/>
            <person name="Jastrzebski P J."/>
        </authorList>
    </citation>
    <scope>NUCLEOTIDE SEQUENCE [LARGE SCALE GENOMIC DNA]</scope>
    <source>
        <strain evidence="1 2">WMS-il1</strain>
    </source>
</reference>
<gene>
    <name evidence="1" type="ORF">WMSIL1_LOCUS14747</name>
</gene>